<dbReference type="InterPro" id="IPR036390">
    <property type="entry name" value="WH_DNA-bd_sf"/>
</dbReference>
<proteinExistence type="inferred from homology"/>
<feature type="domain" description="HTH lysR-type" evidence="5">
    <location>
        <begin position="1"/>
        <end position="58"/>
    </location>
</feature>
<dbReference type="SUPFAM" id="SSF46785">
    <property type="entry name" value="Winged helix' DNA-binding domain"/>
    <property type="match status" value="1"/>
</dbReference>
<protein>
    <submittedName>
        <fullName evidence="6">LysR substrate-binding domain-containing protein</fullName>
    </submittedName>
</protein>
<dbReference type="Proteomes" id="UP001168540">
    <property type="component" value="Unassembled WGS sequence"/>
</dbReference>
<dbReference type="PRINTS" id="PR00039">
    <property type="entry name" value="HTHLYSR"/>
</dbReference>
<evidence type="ECO:0000256" key="4">
    <source>
        <dbReference type="ARBA" id="ARBA00023163"/>
    </source>
</evidence>
<dbReference type="PANTHER" id="PTHR30126:SF2">
    <property type="entry name" value="HTH-TYPE TRANSCRIPTIONAL REGULATOR YJIE"/>
    <property type="match status" value="1"/>
</dbReference>
<dbReference type="Gene3D" id="1.10.10.10">
    <property type="entry name" value="Winged helix-like DNA-binding domain superfamily/Winged helix DNA-binding domain"/>
    <property type="match status" value="1"/>
</dbReference>
<evidence type="ECO:0000313" key="7">
    <source>
        <dbReference type="Proteomes" id="UP001168540"/>
    </source>
</evidence>
<dbReference type="PANTHER" id="PTHR30126">
    <property type="entry name" value="HTH-TYPE TRANSCRIPTIONAL REGULATOR"/>
    <property type="match status" value="1"/>
</dbReference>
<keyword evidence="4" id="KW-0804">Transcription</keyword>
<gene>
    <name evidence="6" type="ORF">QU481_21790</name>
</gene>
<dbReference type="EMBL" id="JAUEDK010000069">
    <property type="protein sequence ID" value="MDN0077459.1"/>
    <property type="molecule type" value="Genomic_DNA"/>
</dbReference>
<dbReference type="Pfam" id="PF00126">
    <property type="entry name" value="HTH_1"/>
    <property type="match status" value="1"/>
</dbReference>
<dbReference type="InterPro" id="IPR036388">
    <property type="entry name" value="WH-like_DNA-bd_sf"/>
</dbReference>
<name>A0ABT7XUK0_9NEIS</name>
<dbReference type="Pfam" id="PF03466">
    <property type="entry name" value="LysR_substrate"/>
    <property type="match status" value="1"/>
</dbReference>
<reference evidence="6" key="1">
    <citation type="submission" date="2023-06" db="EMBL/GenBank/DDBJ databases">
        <authorList>
            <person name="Zhang S."/>
        </authorList>
    </citation>
    <scope>NUCLEOTIDE SEQUENCE</scope>
    <source>
        <strain evidence="6">SG2303</strain>
    </source>
</reference>
<dbReference type="CDD" id="cd05466">
    <property type="entry name" value="PBP2_LTTR_substrate"/>
    <property type="match status" value="1"/>
</dbReference>
<evidence type="ECO:0000259" key="5">
    <source>
        <dbReference type="PROSITE" id="PS50931"/>
    </source>
</evidence>
<organism evidence="6 7">
    <name type="scientific">Crenobacter oryzisoli</name>
    <dbReference type="NCBI Taxonomy" id="3056844"/>
    <lineage>
        <taxon>Bacteria</taxon>
        <taxon>Pseudomonadati</taxon>
        <taxon>Pseudomonadota</taxon>
        <taxon>Betaproteobacteria</taxon>
        <taxon>Neisseriales</taxon>
        <taxon>Neisseriaceae</taxon>
        <taxon>Crenobacter</taxon>
    </lineage>
</organism>
<keyword evidence="2" id="KW-0805">Transcription regulation</keyword>
<accession>A0ABT7XUK0</accession>
<sequence length="302" mass="33314">MDTRWLQDFLTLAEVRNFTRAAELRNLSQAAFSRRIQGLEQWLGARLIDRNAFPTALTEAGELFRDTAADIIAKMSTARTEIAASQDRDQIRLALPYALATTRLPGWWKAWTGGQRVGCKLELGNIHDIVSALIAGSADLLICFQQAAQPVPIDAERYERLVLGTEIIRPYAARSEVEAGRIALPGSAAAPVPLLMYSTTVYFARLVDTVIENAPEKIHGFRAFETELSDAMADLAAGGLGVAWLPESSFGPNRTWDLVALGNGRWDTEVSICAYKEKNNQRPVVARLWQSIERELSLAEAG</sequence>
<comment type="caution">
    <text evidence="6">The sequence shown here is derived from an EMBL/GenBank/DDBJ whole genome shotgun (WGS) entry which is preliminary data.</text>
</comment>
<keyword evidence="3" id="KW-0238">DNA-binding</keyword>
<evidence type="ECO:0000256" key="2">
    <source>
        <dbReference type="ARBA" id="ARBA00023015"/>
    </source>
</evidence>
<evidence type="ECO:0000256" key="1">
    <source>
        <dbReference type="ARBA" id="ARBA00009437"/>
    </source>
</evidence>
<evidence type="ECO:0000256" key="3">
    <source>
        <dbReference type="ARBA" id="ARBA00023125"/>
    </source>
</evidence>
<evidence type="ECO:0000313" key="6">
    <source>
        <dbReference type="EMBL" id="MDN0077459.1"/>
    </source>
</evidence>
<dbReference type="PROSITE" id="PS50931">
    <property type="entry name" value="HTH_LYSR"/>
    <property type="match status" value="1"/>
</dbReference>
<dbReference type="SUPFAM" id="SSF53850">
    <property type="entry name" value="Periplasmic binding protein-like II"/>
    <property type="match status" value="1"/>
</dbReference>
<keyword evidence="7" id="KW-1185">Reference proteome</keyword>
<comment type="similarity">
    <text evidence="1">Belongs to the LysR transcriptional regulatory family.</text>
</comment>
<dbReference type="RefSeq" id="WP_289832096.1">
    <property type="nucleotide sequence ID" value="NZ_JAUEDK010000069.1"/>
</dbReference>
<dbReference type="InterPro" id="IPR000847">
    <property type="entry name" value="LysR_HTH_N"/>
</dbReference>
<dbReference type="Gene3D" id="3.40.190.290">
    <property type="match status" value="1"/>
</dbReference>
<dbReference type="InterPro" id="IPR005119">
    <property type="entry name" value="LysR_subst-bd"/>
</dbReference>